<proteinExistence type="predicted"/>
<protein>
    <submittedName>
        <fullName evidence="1">Uncharacterized protein</fullName>
    </submittedName>
</protein>
<dbReference type="AlphaFoldDB" id="A0A0A9H935"/>
<evidence type="ECO:0000313" key="1">
    <source>
        <dbReference type="EMBL" id="JAE32324.1"/>
    </source>
</evidence>
<name>A0A0A9H935_ARUDO</name>
<sequence length="37" mass="4285">MCTKYYIEAVDYKKLRVETFTGTDSITSQVISMLVSY</sequence>
<accession>A0A0A9H935</accession>
<reference evidence="1" key="1">
    <citation type="submission" date="2014-09" db="EMBL/GenBank/DDBJ databases">
        <authorList>
            <person name="Magalhaes I.L.F."/>
            <person name="Oliveira U."/>
            <person name="Santos F.R."/>
            <person name="Vidigal T.H.D.A."/>
            <person name="Brescovit A.D."/>
            <person name="Santos A.J."/>
        </authorList>
    </citation>
    <scope>NUCLEOTIDE SEQUENCE</scope>
    <source>
        <tissue evidence="1">Shoot tissue taken approximately 20 cm above the soil surface</tissue>
    </source>
</reference>
<dbReference type="EMBL" id="GBRH01165572">
    <property type="protein sequence ID" value="JAE32324.1"/>
    <property type="molecule type" value="Transcribed_RNA"/>
</dbReference>
<organism evidence="1">
    <name type="scientific">Arundo donax</name>
    <name type="common">Giant reed</name>
    <name type="synonym">Donax arundinaceus</name>
    <dbReference type="NCBI Taxonomy" id="35708"/>
    <lineage>
        <taxon>Eukaryota</taxon>
        <taxon>Viridiplantae</taxon>
        <taxon>Streptophyta</taxon>
        <taxon>Embryophyta</taxon>
        <taxon>Tracheophyta</taxon>
        <taxon>Spermatophyta</taxon>
        <taxon>Magnoliopsida</taxon>
        <taxon>Liliopsida</taxon>
        <taxon>Poales</taxon>
        <taxon>Poaceae</taxon>
        <taxon>PACMAD clade</taxon>
        <taxon>Arundinoideae</taxon>
        <taxon>Arundineae</taxon>
        <taxon>Arundo</taxon>
    </lineage>
</organism>
<reference evidence="1" key="2">
    <citation type="journal article" date="2015" name="Data Brief">
        <title>Shoot transcriptome of the giant reed, Arundo donax.</title>
        <authorList>
            <person name="Barrero R.A."/>
            <person name="Guerrero F.D."/>
            <person name="Moolhuijzen P."/>
            <person name="Goolsby J.A."/>
            <person name="Tidwell J."/>
            <person name="Bellgard S.E."/>
            <person name="Bellgard M.I."/>
        </authorList>
    </citation>
    <scope>NUCLEOTIDE SEQUENCE</scope>
    <source>
        <tissue evidence="1">Shoot tissue taken approximately 20 cm above the soil surface</tissue>
    </source>
</reference>